<accession>A0AAD7BXW3</accession>
<evidence type="ECO:0000313" key="1">
    <source>
        <dbReference type="EMBL" id="KAJ7633234.1"/>
    </source>
</evidence>
<dbReference type="InterPro" id="IPR032675">
    <property type="entry name" value="LRR_dom_sf"/>
</dbReference>
<dbReference type="Gene3D" id="3.80.10.10">
    <property type="entry name" value="Ribonuclease Inhibitor"/>
    <property type="match status" value="1"/>
</dbReference>
<organism evidence="1 2">
    <name type="scientific">Roridomyces roridus</name>
    <dbReference type="NCBI Taxonomy" id="1738132"/>
    <lineage>
        <taxon>Eukaryota</taxon>
        <taxon>Fungi</taxon>
        <taxon>Dikarya</taxon>
        <taxon>Basidiomycota</taxon>
        <taxon>Agaricomycotina</taxon>
        <taxon>Agaricomycetes</taxon>
        <taxon>Agaricomycetidae</taxon>
        <taxon>Agaricales</taxon>
        <taxon>Marasmiineae</taxon>
        <taxon>Mycenaceae</taxon>
        <taxon>Roridomyces</taxon>
    </lineage>
</organism>
<dbReference type="SUPFAM" id="SSF52058">
    <property type="entry name" value="L domain-like"/>
    <property type="match status" value="1"/>
</dbReference>
<comment type="caution">
    <text evidence="1">The sequence shown here is derived from an EMBL/GenBank/DDBJ whole genome shotgun (WGS) entry which is preliminary data.</text>
</comment>
<proteinExistence type="predicted"/>
<reference evidence="1" key="1">
    <citation type="submission" date="2023-03" db="EMBL/GenBank/DDBJ databases">
        <title>Massive genome expansion in bonnet fungi (Mycena s.s.) driven by repeated elements and novel gene families across ecological guilds.</title>
        <authorList>
            <consortium name="Lawrence Berkeley National Laboratory"/>
            <person name="Harder C.B."/>
            <person name="Miyauchi S."/>
            <person name="Viragh M."/>
            <person name="Kuo A."/>
            <person name="Thoen E."/>
            <person name="Andreopoulos B."/>
            <person name="Lu D."/>
            <person name="Skrede I."/>
            <person name="Drula E."/>
            <person name="Henrissat B."/>
            <person name="Morin E."/>
            <person name="Kohler A."/>
            <person name="Barry K."/>
            <person name="LaButti K."/>
            <person name="Morin E."/>
            <person name="Salamov A."/>
            <person name="Lipzen A."/>
            <person name="Mereny Z."/>
            <person name="Hegedus B."/>
            <person name="Baldrian P."/>
            <person name="Stursova M."/>
            <person name="Weitz H."/>
            <person name="Taylor A."/>
            <person name="Grigoriev I.V."/>
            <person name="Nagy L.G."/>
            <person name="Martin F."/>
            <person name="Kauserud H."/>
        </authorList>
    </citation>
    <scope>NUCLEOTIDE SEQUENCE</scope>
    <source>
        <strain evidence="1">9284</strain>
    </source>
</reference>
<keyword evidence="2" id="KW-1185">Reference proteome</keyword>
<name>A0AAD7BXW3_9AGAR</name>
<gene>
    <name evidence="1" type="ORF">FB45DRAFT_866655</name>
</gene>
<protein>
    <recommendedName>
        <fullName evidence="3">F-box domain-containing protein</fullName>
    </recommendedName>
</protein>
<evidence type="ECO:0008006" key="3">
    <source>
        <dbReference type="Google" id="ProtNLM"/>
    </source>
</evidence>
<dbReference type="AlphaFoldDB" id="A0AAD7BXW3"/>
<sequence>MTLASVCRLWRAVALSTPRLWTLLDPGHRYTDLKRDNPRHGAQLLPCAENFRLLAEHSTQLRVLDLFGRDGIRIDPIGWLGTFPSLFKISLSTSWDMITLPSLLNAPQLREASFRRSEFPADFDWQSSLPWNQLTVLRGFQQEIPAWLKILEHTPNLELLEFFYAEELSIGVTASTPPVLLPHLRTLILRGRLSHKIIPFLTLPALLAFHLEEAIGFCIDKVEALIQRSAFALADLYLSVDDSDMDALYHCLRALPTVRNFEINCRHIADEGDTVQELLCLMDGTSPFSPRCRLWRSAIVGHSLSFIERDHNPRGDPDGRHRPVADLLGDLRKMRSGGLRVDIQSSVNWFSDELNTSMIREICGEF</sequence>
<dbReference type="Proteomes" id="UP001221142">
    <property type="component" value="Unassembled WGS sequence"/>
</dbReference>
<dbReference type="EMBL" id="JARKIF010000008">
    <property type="protein sequence ID" value="KAJ7633234.1"/>
    <property type="molecule type" value="Genomic_DNA"/>
</dbReference>
<evidence type="ECO:0000313" key="2">
    <source>
        <dbReference type="Proteomes" id="UP001221142"/>
    </source>
</evidence>